<evidence type="ECO:0000313" key="5">
    <source>
        <dbReference type="Proteomes" id="UP000237347"/>
    </source>
</evidence>
<dbReference type="PANTHER" id="PTHR11952:SF14">
    <property type="entry name" value="UTP--GLUCOSE-1-PHOSPHATE URIDYLYLTRANSFERASE 3, CHLOROPLASTIC"/>
    <property type="match status" value="1"/>
</dbReference>
<evidence type="ECO:0000259" key="3">
    <source>
        <dbReference type="Pfam" id="PF25441"/>
    </source>
</evidence>
<name>A0AAW0JIS8_QUESU</name>
<gene>
    <name evidence="4" type="primary">UGP3</name>
    <name evidence="4" type="ORF">CFP56_032191</name>
</gene>
<dbReference type="InterPro" id="IPR029044">
    <property type="entry name" value="Nucleotide-diphossugar_trans"/>
</dbReference>
<dbReference type="GO" id="GO:0006048">
    <property type="term" value="P:UDP-N-acetylglucosamine biosynthetic process"/>
    <property type="evidence" value="ECO:0007669"/>
    <property type="project" value="TreeGrafter"/>
</dbReference>
<dbReference type="InterPro" id="IPR057388">
    <property type="entry name" value="Hexapep_UGP3_C"/>
</dbReference>
<reference evidence="4 5" key="1">
    <citation type="journal article" date="2018" name="Sci. Data">
        <title>The draft genome sequence of cork oak.</title>
        <authorList>
            <person name="Ramos A.M."/>
            <person name="Usie A."/>
            <person name="Barbosa P."/>
            <person name="Barros P.M."/>
            <person name="Capote T."/>
            <person name="Chaves I."/>
            <person name="Simoes F."/>
            <person name="Abreu I."/>
            <person name="Carrasquinho I."/>
            <person name="Faro C."/>
            <person name="Guimaraes J.B."/>
            <person name="Mendonca D."/>
            <person name="Nobrega F."/>
            <person name="Rodrigues L."/>
            <person name="Saibo N.J.M."/>
            <person name="Varela M.C."/>
            <person name="Egas C."/>
            <person name="Matos J."/>
            <person name="Miguel C.M."/>
            <person name="Oliveira M.M."/>
            <person name="Ricardo C.P."/>
            <person name="Goncalves S."/>
        </authorList>
    </citation>
    <scope>NUCLEOTIDE SEQUENCE [LARGE SCALE GENOMIC DNA]</scope>
    <source>
        <strain evidence="5">cv. HL8</strain>
    </source>
</reference>
<keyword evidence="1" id="KW-0808">Transferase</keyword>
<dbReference type="SUPFAM" id="SSF53448">
    <property type="entry name" value="Nucleotide-diphospho-sugar transferases"/>
    <property type="match status" value="2"/>
</dbReference>
<evidence type="ECO:0000313" key="4">
    <source>
        <dbReference type="EMBL" id="KAK7826407.1"/>
    </source>
</evidence>
<dbReference type="InterPro" id="IPR039741">
    <property type="entry name" value="UDP-sugar_pyrophosphorylase"/>
</dbReference>
<organism evidence="4 5">
    <name type="scientific">Quercus suber</name>
    <name type="common">Cork oak</name>
    <dbReference type="NCBI Taxonomy" id="58331"/>
    <lineage>
        <taxon>Eukaryota</taxon>
        <taxon>Viridiplantae</taxon>
        <taxon>Streptophyta</taxon>
        <taxon>Embryophyta</taxon>
        <taxon>Tracheophyta</taxon>
        <taxon>Spermatophyta</taxon>
        <taxon>Magnoliopsida</taxon>
        <taxon>eudicotyledons</taxon>
        <taxon>Gunneridae</taxon>
        <taxon>Pentapetalae</taxon>
        <taxon>rosids</taxon>
        <taxon>fabids</taxon>
        <taxon>Fagales</taxon>
        <taxon>Fagaceae</taxon>
        <taxon>Quercus</taxon>
    </lineage>
</organism>
<accession>A0AAW0JIS8</accession>
<dbReference type="EMBL" id="PKMF04000547">
    <property type="protein sequence ID" value="KAK7826407.1"/>
    <property type="molecule type" value="Genomic_DNA"/>
</dbReference>
<dbReference type="PANTHER" id="PTHR11952">
    <property type="entry name" value="UDP- GLUCOSE PYROPHOSPHORYLASE"/>
    <property type="match status" value="1"/>
</dbReference>
<dbReference type="GO" id="GO:0003977">
    <property type="term" value="F:UDP-N-acetylglucosamine diphosphorylase activity"/>
    <property type="evidence" value="ECO:0007669"/>
    <property type="project" value="TreeGrafter"/>
</dbReference>
<dbReference type="Pfam" id="PF01704">
    <property type="entry name" value="UDPGP"/>
    <property type="match status" value="1"/>
</dbReference>
<keyword evidence="2 4" id="KW-0548">Nucleotidyltransferase</keyword>
<feature type="domain" description="UGP3-like C-terminal hexapeptide repeats" evidence="3">
    <location>
        <begin position="763"/>
        <end position="832"/>
    </location>
</feature>
<protein>
    <submittedName>
        <fullName evidence="4">Utp--glucose-1-phosphate uridylyltransferase 3</fullName>
    </submittedName>
</protein>
<dbReference type="Proteomes" id="UP000237347">
    <property type="component" value="Unassembled WGS sequence"/>
</dbReference>
<sequence>MAHSTTSILQQNHRFLFSYKSKASNPHFSFHSLHLNKPLLPLSSSLFSFPSSPSSSSCFVPRSSTAPVEYAPPTPDFNFLREISRLKNLRSKLSVAKTVEDKLAVVDRDERVKRFFQGLSRSRVATVLASLNVDSYGLFLVKCVVAAGQEHVLGLEFEVSEFESAWSDIKSALYALVEMIEKLDNGSERSVSNTGFGLKSEEVGDFEKLLKTLGEIERFYDCIGGIIGYQITVLELLAQATCERETINWSHHINKLMECQFTEIHAPRGLDLSQDTEYASQAAIWGIEGLPDLGEIYPLGGSADRLGLVDPDTGECLPAAMLPYCGRTLLEGLIRDLQAREFLYFKMYGKQCITPVAIMTSSAKKNHEHVTSLCERLGWFGRGQSSFQFFEQPLVPSISAEDGQWVVAKPFTPVCKPGGHGVIWKLAYDKGIFKWFYDHGRKGAIVRQVSNVVAATDVTLLALAGIGLHHGKVGLHLIVDHIILFRSTNLLIARYNFKQLLPISDMCLHLYMDNINARRLGATEGINVLIEKKTLDGRWAYGVSCIEYTEFDKFGITNGSLSPKSLQEKFSANTNILYVDLASAELVGSSKNENSLPGMVLNTKKPVVYEDAFGNRHSVSGGRLECTMQNIADNFFNTSSSRCYNRVEEKLDTFIVYNERRRVTSSAKRKRIRANKSLHQTPDGSLLDILRNVHDLLSKCDIRLPVIKGNDEYVDSGPPFLILLHPALGPLWEVSRQKFHGGSISMGSELQIEVAEFLWRDVQGIDWGSGNNIYWKHDVQRFEAFKIILHGNAEFEATDVILQGNQVYEVPNCYKLKITPGKSEYDGQWKLVLELQDKRHTHSAGIGRVVNYVLASLNTSPNVNLGSQMVVEHTFILAISSDLIGSTES</sequence>
<proteinExistence type="predicted"/>
<evidence type="ECO:0000256" key="1">
    <source>
        <dbReference type="ARBA" id="ARBA00022679"/>
    </source>
</evidence>
<dbReference type="InterPro" id="IPR002618">
    <property type="entry name" value="UDPGP_fam"/>
</dbReference>
<dbReference type="Pfam" id="PF25441">
    <property type="entry name" value="Hexapep_UGP3_C"/>
    <property type="match status" value="1"/>
</dbReference>
<keyword evidence="5" id="KW-1185">Reference proteome</keyword>
<comment type="caution">
    <text evidence="4">The sequence shown here is derived from an EMBL/GenBank/DDBJ whole genome shotgun (WGS) entry which is preliminary data.</text>
</comment>
<dbReference type="Gene3D" id="3.90.550.10">
    <property type="entry name" value="Spore Coat Polysaccharide Biosynthesis Protein SpsA, Chain A"/>
    <property type="match status" value="2"/>
</dbReference>
<evidence type="ECO:0000256" key="2">
    <source>
        <dbReference type="ARBA" id="ARBA00022695"/>
    </source>
</evidence>
<dbReference type="AlphaFoldDB" id="A0AAW0JIS8"/>